<feature type="domain" description="PTS EIIB type-2" evidence="2">
    <location>
        <begin position="4"/>
        <end position="95"/>
    </location>
</feature>
<dbReference type="OrthoDB" id="6603449at2"/>
<dbReference type="InterPro" id="IPR036095">
    <property type="entry name" value="PTS_EIIB-like_sf"/>
</dbReference>
<keyword evidence="1" id="KW-0808">Transferase</keyword>
<name>A0A410QH15_9FIRM</name>
<evidence type="ECO:0000313" key="4">
    <source>
        <dbReference type="Proteomes" id="UP000287969"/>
    </source>
</evidence>
<evidence type="ECO:0000259" key="2">
    <source>
        <dbReference type="PROSITE" id="PS51099"/>
    </source>
</evidence>
<keyword evidence="4" id="KW-1185">Reference proteome</keyword>
<dbReference type="CDD" id="cd05563">
    <property type="entry name" value="PTS_IIB_ascorbate"/>
    <property type="match status" value="1"/>
</dbReference>
<dbReference type="Pfam" id="PF02302">
    <property type="entry name" value="PTS_IIB"/>
    <property type="match status" value="1"/>
</dbReference>
<proteinExistence type="predicted"/>
<dbReference type="GO" id="GO:0008982">
    <property type="term" value="F:protein-N(PI)-phosphohistidine-sugar phosphotransferase activity"/>
    <property type="evidence" value="ECO:0007669"/>
    <property type="project" value="InterPro"/>
</dbReference>
<dbReference type="Gene3D" id="3.40.50.2300">
    <property type="match status" value="1"/>
</dbReference>
<dbReference type="AlphaFoldDB" id="A0A410QH15"/>
<keyword evidence="3" id="KW-0762">Sugar transport</keyword>
<dbReference type="Proteomes" id="UP000287969">
    <property type="component" value="Chromosome"/>
</dbReference>
<gene>
    <name evidence="3" type="ORF">EQM13_17535</name>
</gene>
<dbReference type="EMBL" id="CP035282">
    <property type="protein sequence ID" value="QAT63236.1"/>
    <property type="molecule type" value="Genomic_DNA"/>
</dbReference>
<dbReference type="GO" id="GO:0009401">
    <property type="term" value="P:phosphoenolpyruvate-dependent sugar phosphotransferase system"/>
    <property type="evidence" value="ECO:0007669"/>
    <property type="project" value="InterPro"/>
</dbReference>
<protein>
    <submittedName>
        <fullName evidence="3">PTS sugar transporter subunit IIB</fullName>
    </submittedName>
</protein>
<sequence length="99" mass="11120">MEVIKIQTVCGFGCGSSLMLKMKIESILKKHNLKAEVFCGDVGTCCANNCDVIFISKELSERIIERAKVPVISVDNFMNQSEVEEKTLKFFKNLKNKEG</sequence>
<dbReference type="SUPFAM" id="SSF52794">
    <property type="entry name" value="PTS system IIB component-like"/>
    <property type="match status" value="1"/>
</dbReference>
<organism evidence="3 4">
    <name type="scientific">Acidilutibacter cellobiosedens</name>
    <dbReference type="NCBI Taxonomy" id="2507161"/>
    <lineage>
        <taxon>Bacteria</taxon>
        <taxon>Bacillati</taxon>
        <taxon>Bacillota</taxon>
        <taxon>Tissierellia</taxon>
        <taxon>Tissierellales</taxon>
        <taxon>Acidilutibacteraceae</taxon>
        <taxon>Acidilutibacter</taxon>
    </lineage>
</organism>
<dbReference type="KEGG" id="spoa:EQM13_17535"/>
<evidence type="ECO:0000313" key="3">
    <source>
        <dbReference type="EMBL" id="QAT63236.1"/>
    </source>
</evidence>
<dbReference type="InterPro" id="IPR013011">
    <property type="entry name" value="PTS_EIIB_2"/>
</dbReference>
<keyword evidence="3" id="KW-0813">Transport</keyword>
<evidence type="ECO:0000256" key="1">
    <source>
        <dbReference type="ARBA" id="ARBA00022679"/>
    </source>
</evidence>
<dbReference type="InterPro" id="IPR003501">
    <property type="entry name" value="PTS_EIIB_2/3"/>
</dbReference>
<dbReference type="PROSITE" id="PS51099">
    <property type="entry name" value="PTS_EIIB_TYPE_2"/>
    <property type="match status" value="1"/>
</dbReference>
<dbReference type="RefSeq" id="WP_128753381.1">
    <property type="nucleotide sequence ID" value="NZ_CP035282.1"/>
</dbReference>
<reference evidence="4" key="1">
    <citation type="submission" date="2019-01" db="EMBL/GenBank/DDBJ databases">
        <title>Draft genomes of a novel of Sporanaerobacter strains.</title>
        <authorList>
            <person name="Ma S."/>
        </authorList>
    </citation>
    <scope>NUCLEOTIDE SEQUENCE [LARGE SCALE GENOMIC DNA]</scope>
    <source>
        <strain evidence="4">NJN-17</strain>
    </source>
</reference>
<accession>A0A410QH15</accession>